<dbReference type="AlphaFoldDB" id="A0ABD5QCB2"/>
<accession>A0ABD5QCB2</accession>
<dbReference type="Gene3D" id="3.40.630.30">
    <property type="match status" value="1"/>
</dbReference>
<keyword evidence="2" id="KW-0808">Transferase</keyword>
<organism evidence="2 3">
    <name type="scientific">Saliphagus infecundisoli</name>
    <dbReference type="NCBI Taxonomy" id="1849069"/>
    <lineage>
        <taxon>Archaea</taxon>
        <taxon>Methanobacteriati</taxon>
        <taxon>Methanobacteriota</taxon>
        <taxon>Stenosarchaea group</taxon>
        <taxon>Halobacteria</taxon>
        <taxon>Halobacteriales</taxon>
        <taxon>Natrialbaceae</taxon>
        <taxon>Saliphagus</taxon>
    </lineage>
</organism>
<comment type="caution">
    <text evidence="2">The sequence shown here is derived from an EMBL/GenBank/DDBJ whole genome shotgun (WGS) entry which is preliminary data.</text>
</comment>
<dbReference type="InterPro" id="IPR016181">
    <property type="entry name" value="Acyl_CoA_acyltransferase"/>
</dbReference>
<dbReference type="EMBL" id="JBHSJG010000024">
    <property type="protein sequence ID" value="MFC4987400.1"/>
    <property type="molecule type" value="Genomic_DNA"/>
</dbReference>
<keyword evidence="3" id="KW-1185">Reference proteome</keyword>
<evidence type="ECO:0000313" key="3">
    <source>
        <dbReference type="Proteomes" id="UP001595925"/>
    </source>
</evidence>
<evidence type="ECO:0000313" key="2">
    <source>
        <dbReference type="EMBL" id="MFC4987400.1"/>
    </source>
</evidence>
<dbReference type="PANTHER" id="PTHR43792">
    <property type="entry name" value="GNAT FAMILY, PUTATIVE (AFU_ORTHOLOGUE AFUA_3G00765)-RELATED-RELATED"/>
    <property type="match status" value="1"/>
</dbReference>
<reference evidence="2 3" key="1">
    <citation type="journal article" date="2019" name="Int. J. Syst. Evol. Microbiol.">
        <title>The Global Catalogue of Microorganisms (GCM) 10K type strain sequencing project: providing services to taxonomists for standard genome sequencing and annotation.</title>
        <authorList>
            <consortium name="The Broad Institute Genomics Platform"/>
            <consortium name="The Broad Institute Genome Sequencing Center for Infectious Disease"/>
            <person name="Wu L."/>
            <person name="Ma J."/>
        </authorList>
    </citation>
    <scope>NUCLEOTIDE SEQUENCE [LARGE SCALE GENOMIC DNA]</scope>
    <source>
        <strain evidence="2 3">CGMCC 1.15824</strain>
    </source>
</reference>
<dbReference type="Pfam" id="PF13302">
    <property type="entry name" value="Acetyltransf_3"/>
    <property type="match status" value="1"/>
</dbReference>
<feature type="domain" description="N-acetyltransferase" evidence="1">
    <location>
        <begin position="28"/>
        <end position="174"/>
    </location>
</feature>
<proteinExistence type="predicted"/>
<gene>
    <name evidence="2" type="ORF">ACFPFO_06420</name>
</gene>
<keyword evidence="2" id="KW-0012">Acyltransferase</keyword>
<sequence>MISSMHCFQAINREECMMLFSPQIGTDRLELERLCHENIDSRTLYAIETDEKRTVGVYEHIPQSPYSTLKDAQDALDRLETRWEDGEGAQYIVRLESSSDETGEVIGIADLYCEWERRTGYLGFIFYRPFWGRGYAGECAEALLPLAFGRLDLELIALHHQDGNDRSRRAVERIVDRFGGQHDCLLRNWTPIDDYIADEQRYTISCDQYQEATDE</sequence>
<dbReference type="InterPro" id="IPR000182">
    <property type="entry name" value="GNAT_dom"/>
</dbReference>
<protein>
    <submittedName>
        <fullName evidence="2">GNAT family N-acetyltransferase</fullName>
        <ecNumber evidence="2">2.3.-.-</ecNumber>
    </submittedName>
</protein>
<name>A0ABD5QCB2_9EURY</name>
<dbReference type="GO" id="GO:0016746">
    <property type="term" value="F:acyltransferase activity"/>
    <property type="evidence" value="ECO:0007669"/>
    <property type="project" value="UniProtKB-KW"/>
</dbReference>
<evidence type="ECO:0000259" key="1">
    <source>
        <dbReference type="Pfam" id="PF13302"/>
    </source>
</evidence>
<dbReference type="EC" id="2.3.-.-" evidence="2"/>
<dbReference type="InterPro" id="IPR051531">
    <property type="entry name" value="N-acetyltransferase"/>
</dbReference>
<dbReference type="Proteomes" id="UP001595925">
    <property type="component" value="Unassembled WGS sequence"/>
</dbReference>
<dbReference type="SUPFAM" id="SSF55729">
    <property type="entry name" value="Acyl-CoA N-acyltransferases (Nat)"/>
    <property type="match status" value="1"/>
</dbReference>
<dbReference type="RefSeq" id="WP_224829731.1">
    <property type="nucleotide sequence ID" value="NZ_JAIVEF010000025.1"/>
</dbReference>